<evidence type="ECO:0000313" key="2">
    <source>
        <dbReference type="EMBL" id="SIO22763.1"/>
    </source>
</evidence>
<dbReference type="EMBL" id="FSRM01000001">
    <property type="protein sequence ID" value="SIO22763.1"/>
    <property type="molecule type" value="Genomic_DNA"/>
</dbReference>
<dbReference type="InterPro" id="IPR025285">
    <property type="entry name" value="DUF4145"/>
</dbReference>
<accession>A0A1N6HSN0</accession>
<dbReference type="AlphaFoldDB" id="A0A1N6HSN0"/>
<sequence>MTKFYPPKFKEQQFHCVHCGVFSAQYWGGFQYRSQGSFLTHPKLDYCECLHCSAWSIWYEGRMLVPAVASVPPPHEDFPEAPKVDYDEARDIVGRSPKAAAALLRLSLQKLMRELGEKGVNINDDIKSLVAKGVPDFVQQALDYCRVVGNNAVHPGEIVIDDTPEVALALFEMLNVIVEVRVAIPKRIRAQYDELPEAARKAIEKRDAKPA</sequence>
<protein>
    <recommendedName>
        <fullName evidence="1">DUF4145 domain-containing protein</fullName>
    </recommendedName>
</protein>
<name>A0A1N6HSN0_9BURK</name>
<proteinExistence type="predicted"/>
<feature type="domain" description="DUF4145" evidence="1">
    <location>
        <begin position="88"/>
        <end position="166"/>
    </location>
</feature>
<dbReference type="OrthoDB" id="9808624at2"/>
<dbReference type="Pfam" id="PF13643">
    <property type="entry name" value="DUF4145"/>
    <property type="match status" value="1"/>
</dbReference>
<reference evidence="2 3" key="1">
    <citation type="submission" date="2016-11" db="EMBL/GenBank/DDBJ databases">
        <authorList>
            <person name="Jaros S."/>
            <person name="Januszkiewicz K."/>
            <person name="Wedrychowicz H."/>
        </authorList>
    </citation>
    <scope>NUCLEOTIDE SEQUENCE [LARGE SCALE GENOMIC DNA]</scope>
    <source>
        <strain evidence="2 3">GAS86</strain>
    </source>
</reference>
<evidence type="ECO:0000313" key="3">
    <source>
        <dbReference type="Proteomes" id="UP000184693"/>
    </source>
</evidence>
<evidence type="ECO:0000259" key="1">
    <source>
        <dbReference type="Pfam" id="PF13643"/>
    </source>
</evidence>
<organism evidence="2 3">
    <name type="scientific">Paraburkholderia phenazinium</name>
    <dbReference type="NCBI Taxonomy" id="60549"/>
    <lineage>
        <taxon>Bacteria</taxon>
        <taxon>Pseudomonadati</taxon>
        <taxon>Pseudomonadota</taxon>
        <taxon>Betaproteobacteria</taxon>
        <taxon>Burkholderiales</taxon>
        <taxon>Burkholderiaceae</taxon>
        <taxon>Paraburkholderia</taxon>
    </lineage>
</organism>
<gene>
    <name evidence="2" type="ORF">SAMN05444168_3574</name>
</gene>
<dbReference type="RefSeq" id="WP_074265434.1">
    <property type="nucleotide sequence ID" value="NZ_FSRM01000001.1"/>
</dbReference>
<dbReference type="Proteomes" id="UP000184693">
    <property type="component" value="Unassembled WGS sequence"/>
</dbReference>